<reference evidence="1" key="1">
    <citation type="journal article" date="2015" name="Nature">
        <title>Complex archaea that bridge the gap between prokaryotes and eukaryotes.</title>
        <authorList>
            <person name="Spang A."/>
            <person name="Saw J.H."/>
            <person name="Jorgensen S.L."/>
            <person name="Zaremba-Niedzwiedzka K."/>
            <person name="Martijn J."/>
            <person name="Lind A.E."/>
            <person name="van Eijk R."/>
            <person name="Schleper C."/>
            <person name="Guy L."/>
            <person name="Ettema T.J."/>
        </authorList>
    </citation>
    <scope>NUCLEOTIDE SEQUENCE</scope>
</reference>
<evidence type="ECO:0000313" key="1">
    <source>
        <dbReference type="EMBL" id="KKK97523.1"/>
    </source>
</evidence>
<dbReference type="EMBL" id="LAZR01046012">
    <property type="protein sequence ID" value="KKK97523.1"/>
    <property type="molecule type" value="Genomic_DNA"/>
</dbReference>
<dbReference type="AlphaFoldDB" id="A0A0F8ZUL4"/>
<name>A0A0F8ZUL4_9ZZZZ</name>
<dbReference type="InterPro" id="IPR011604">
    <property type="entry name" value="PDDEXK-like_dom_sf"/>
</dbReference>
<feature type="non-terminal residue" evidence="1">
    <location>
        <position position="171"/>
    </location>
</feature>
<dbReference type="Gene3D" id="3.90.320.10">
    <property type="match status" value="1"/>
</dbReference>
<sequence>MRGTTLEGCPDIITPVYEKQKSKIKTYPCHANRASEAGHVCERYLVFARTRWEEKLLYNVELEFIFAGGRMVEKLALAEIEEAGFRLVEQNRPFSWREFNLTGHIDAKILIGDENAGNSIAYPLEIKGLNQFDYDKLDTIEDFIMSKKSWIKKYPAQLCLYMLMSNIEYGC</sequence>
<comment type="caution">
    <text evidence="1">The sequence shown here is derived from an EMBL/GenBank/DDBJ whole genome shotgun (WGS) entry which is preliminary data.</text>
</comment>
<organism evidence="1">
    <name type="scientific">marine sediment metagenome</name>
    <dbReference type="NCBI Taxonomy" id="412755"/>
    <lineage>
        <taxon>unclassified sequences</taxon>
        <taxon>metagenomes</taxon>
        <taxon>ecological metagenomes</taxon>
    </lineage>
</organism>
<proteinExistence type="predicted"/>
<protein>
    <submittedName>
        <fullName evidence="1">Uncharacterized protein</fullName>
    </submittedName>
</protein>
<gene>
    <name evidence="1" type="ORF">LCGC14_2651910</name>
</gene>
<accession>A0A0F8ZUL4</accession>